<dbReference type="GO" id="GO:0016787">
    <property type="term" value="F:hydrolase activity"/>
    <property type="evidence" value="ECO:0007669"/>
    <property type="project" value="UniProtKB-KW"/>
</dbReference>
<keyword evidence="1 4" id="KW-0378">Hydrolase</keyword>
<keyword evidence="2" id="KW-0326">Glycosidase</keyword>
<sequence length="328" mass="34878">MNAQNTAPETKKQRVIIDTDTGLDDAHAILYLLAQQDVEVIGITTVFGNCYVEDSAKNVATVLKAAGQPHIPIYGGAGEPLQGEASIGWYVHGRDGLGDRGLERVEPQLQEESGAEYLVRIANEHPDEVDLLALGPLTNLGLALQQDPQLLTKFRSVVVMGGAGPYPAPGEAVLVDANTANDRTAAELVFTLPNAGKLTMVGVNVTNRAILDEDALAQLRALPGPVPQLSAELLDAYNDFYQSKWGRRVSAAHDGLAAVILHRPDVVTATMTGPVDFHRLSEGLATRVALTADGQPVTSGTPEGAQIRAVTGFNFAEFRQLFLAALCV</sequence>
<dbReference type="Proteomes" id="UP001260872">
    <property type="component" value="Unassembled WGS sequence"/>
</dbReference>
<dbReference type="RefSeq" id="WP_310536611.1">
    <property type="nucleotide sequence ID" value="NZ_BAAAOC010000092.1"/>
</dbReference>
<evidence type="ECO:0000259" key="3">
    <source>
        <dbReference type="Pfam" id="PF01156"/>
    </source>
</evidence>
<keyword evidence="5" id="KW-1185">Reference proteome</keyword>
<dbReference type="InterPro" id="IPR023186">
    <property type="entry name" value="IUNH"/>
</dbReference>
<dbReference type="EMBL" id="JAVKGT010000006">
    <property type="protein sequence ID" value="MDR5711226.1"/>
    <property type="molecule type" value="Genomic_DNA"/>
</dbReference>
<dbReference type="InterPro" id="IPR036452">
    <property type="entry name" value="Ribo_hydro-like"/>
</dbReference>
<dbReference type="PANTHER" id="PTHR12304:SF4">
    <property type="entry name" value="URIDINE NUCLEOSIDASE"/>
    <property type="match status" value="1"/>
</dbReference>
<dbReference type="CDD" id="cd02650">
    <property type="entry name" value="nuc_hydro_CaPnhB"/>
    <property type="match status" value="1"/>
</dbReference>
<name>A0ABU1FRF2_9MICC</name>
<dbReference type="Gene3D" id="3.90.245.10">
    <property type="entry name" value="Ribonucleoside hydrolase-like"/>
    <property type="match status" value="1"/>
</dbReference>
<evidence type="ECO:0000313" key="5">
    <source>
        <dbReference type="Proteomes" id="UP001260872"/>
    </source>
</evidence>
<organism evidence="4 5">
    <name type="scientific">Nesterenkonia flava</name>
    <dbReference type="NCBI Taxonomy" id="469799"/>
    <lineage>
        <taxon>Bacteria</taxon>
        <taxon>Bacillati</taxon>
        <taxon>Actinomycetota</taxon>
        <taxon>Actinomycetes</taxon>
        <taxon>Micrococcales</taxon>
        <taxon>Micrococcaceae</taxon>
        <taxon>Nesterenkonia</taxon>
    </lineage>
</organism>
<dbReference type="Pfam" id="PF01156">
    <property type="entry name" value="IU_nuc_hydro"/>
    <property type="match status" value="1"/>
</dbReference>
<gene>
    <name evidence="4" type="ORF">RH857_03595</name>
</gene>
<protein>
    <submittedName>
        <fullName evidence="4">Nucleoside hydrolase</fullName>
    </submittedName>
</protein>
<reference evidence="5" key="1">
    <citation type="submission" date="2023-07" db="EMBL/GenBank/DDBJ databases">
        <title>Description of three actinobacteria isolated from air of manufacturing shop in a pharmaceutical factory.</title>
        <authorList>
            <person name="Zhang D.-F."/>
        </authorList>
    </citation>
    <scope>NUCLEOTIDE SEQUENCE [LARGE SCALE GENOMIC DNA]</scope>
    <source>
        <strain evidence="5">CCTCC AB 207010</strain>
    </source>
</reference>
<evidence type="ECO:0000256" key="1">
    <source>
        <dbReference type="ARBA" id="ARBA00022801"/>
    </source>
</evidence>
<dbReference type="SUPFAM" id="SSF53590">
    <property type="entry name" value="Nucleoside hydrolase"/>
    <property type="match status" value="1"/>
</dbReference>
<feature type="domain" description="Inosine/uridine-preferring nucleoside hydrolase" evidence="3">
    <location>
        <begin position="15"/>
        <end position="318"/>
    </location>
</feature>
<evidence type="ECO:0000256" key="2">
    <source>
        <dbReference type="ARBA" id="ARBA00023295"/>
    </source>
</evidence>
<dbReference type="InterPro" id="IPR001910">
    <property type="entry name" value="Inosine/uridine_hydrolase_dom"/>
</dbReference>
<evidence type="ECO:0000313" key="4">
    <source>
        <dbReference type="EMBL" id="MDR5711226.1"/>
    </source>
</evidence>
<dbReference type="PANTHER" id="PTHR12304">
    <property type="entry name" value="INOSINE-URIDINE PREFERRING NUCLEOSIDE HYDROLASE"/>
    <property type="match status" value="1"/>
</dbReference>
<comment type="caution">
    <text evidence="4">The sequence shown here is derived from an EMBL/GenBank/DDBJ whole genome shotgun (WGS) entry which is preliminary data.</text>
</comment>
<accession>A0ABU1FRF2</accession>
<proteinExistence type="predicted"/>